<comment type="caution">
    <text evidence="1">The sequence shown here is derived from an EMBL/GenBank/DDBJ whole genome shotgun (WGS) entry which is preliminary data.</text>
</comment>
<evidence type="ECO:0000313" key="2">
    <source>
        <dbReference type="Proteomes" id="UP001266807"/>
    </source>
</evidence>
<evidence type="ECO:0000313" key="1">
    <source>
        <dbReference type="EMBL" id="MDR6778393.1"/>
    </source>
</evidence>
<gene>
    <name evidence="1" type="ORF">J2W98_002670</name>
</gene>
<organism evidence="1 2">
    <name type="scientific">Paenibacillus peoriae</name>
    <dbReference type="NCBI Taxonomy" id="59893"/>
    <lineage>
        <taxon>Bacteria</taxon>
        <taxon>Bacillati</taxon>
        <taxon>Bacillota</taxon>
        <taxon>Bacilli</taxon>
        <taxon>Bacillales</taxon>
        <taxon>Paenibacillaceae</taxon>
        <taxon>Paenibacillus</taxon>
    </lineage>
</organism>
<reference evidence="1 2" key="1">
    <citation type="submission" date="2023-07" db="EMBL/GenBank/DDBJ databases">
        <title>Sorghum-associated microbial communities from plants grown in Nebraska, USA.</title>
        <authorList>
            <person name="Schachtman D."/>
        </authorList>
    </citation>
    <scope>NUCLEOTIDE SEQUENCE [LARGE SCALE GENOMIC DNA]</scope>
    <source>
        <strain evidence="1 2">BE143</strain>
    </source>
</reference>
<name>A0ABU1QFG7_9BACL</name>
<proteinExistence type="predicted"/>
<accession>A0ABU1QFG7</accession>
<dbReference type="EMBL" id="JAVDUG010000003">
    <property type="protein sequence ID" value="MDR6778393.1"/>
    <property type="molecule type" value="Genomic_DNA"/>
</dbReference>
<sequence>MKSDKVYKETNLNYTDSLNNINHVLGIFIGAIVQSQEKLNP</sequence>
<dbReference type="Proteomes" id="UP001266807">
    <property type="component" value="Unassembled WGS sequence"/>
</dbReference>
<keyword evidence="2" id="KW-1185">Reference proteome</keyword>
<protein>
    <submittedName>
        <fullName evidence="1">Uncharacterized protein</fullName>
    </submittedName>
</protein>